<evidence type="ECO:0000313" key="12">
    <source>
        <dbReference type="Proteomes" id="UP001379945"/>
    </source>
</evidence>
<dbReference type="InterPro" id="IPR003439">
    <property type="entry name" value="ABC_transporter-like_ATP-bd"/>
</dbReference>
<dbReference type="InterPro" id="IPR036640">
    <property type="entry name" value="ABC1_TM_sf"/>
</dbReference>
<dbReference type="GO" id="GO:0005524">
    <property type="term" value="F:ATP binding"/>
    <property type="evidence" value="ECO:0007669"/>
    <property type="project" value="UniProtKB-KW"/>
</dbReference>
<dbReference type="PANTHER" id="PTHR24221">
    <property type="entry name" value="ATP-BINDING CASSETTE SUB-FAMILY B"/>
    <property type="match status" value="1"/>
</dbReference>
<dbReference type="PROSITE" id="PS50929">
    <property type="entry name" value="ABC_TM1F"/>
    <property type="match status" value="1"/>
</dbReference>
<feature type="transmembrane region" description="Helical" evidence="8">
    <location>
        <begin position="185"/>
        <end position="203"/>
    </location>
</feature>
<feature type="transmembrane region" description="Helical" evidence="8">
    <location>
        <begin position="161"/>
        <end position="179"/>
    </location>
</feature>
<keyword evidence="5 11" id="KW-0067">ATP-binding</keyword>
<keyword evidence="6 8" id="KW-1133">Transmembrane helix</keyword>
<evidence type="ECO:0000259" key="10">
    <source>
        <dbReference type="PROSITE" id="PS50929"/>
    </source>
</evidence>
<evidence type="ECO:0000256" key="7">
    <source>
        <dbReference type="ARBA" id="ARBA00023136"/>
    </source>
</evidence>
<keyword evidence="3 8" id="KW-0812">Transmembrane</keyword>
<dbReference type="Proteomes" id="UP001379945">
    <property type="component" value="Unassembled WGS sequence"/>
</dbReference>
<dbReference type="InterPro" id="IPR027417">
    <property type="entry name" value="P-loop_NTPase"/>
</dbReference>
<dbReference type="CDD" id="cd03228">
    <property type="entry name" value="ABCC_MRP_Like"/>
    <property type="match status" value="1"/>
</dbReference>
<dbReference type="PANTHER" id="PTHR24221:SF654">
    <property type="entry name" value="ATP-BINDING CASSETTE SUB-FAMILY B MEMBER 6"/>
    <property type="match status" value="1"/>
</dbReference>
<dbReference type="SMART" id="SM00382">
    <property type="entry name" value="AAA"/>
    <property type="match status" value="1"/>
</dbReference>
<keyword evidence="12" id="KW-1185">Reference proteome</keyword>
<comment type="subcellular location">
    <subcellularLocation>
        <location evidence="1">Cell membrane</location>
        <topology evidence="1">Multi-pass membrane protein</topology>
    </subcellularLocation>
</comment>
<feature type="transmembrane region" description="Helical" evidence="8">
    <location>
        <begin position="300"/>
        <end position="325"/>
    </location>
</feature>
<evidence type="ECO:0000256" key="1">
    <source>
        <dbReference type="ARBA" id="ARBA00004651"/>
    </source>
</evidence>
<name>A0ABU9BZL3_9BURK</name>
<evidence type="ECO:0000256" key="5">
    <source>
        <dbReference type="ARBA" id="ARBA00022840"/>
    </source>
</evidence>
<dbReference type="PROSITE" id="PS50893">
    <property type="entry name" value="ABC_TRANSPORTER_2"/>
    <property type="match status" value="1"/>
</dbReference>
<protein>
    <submittedName>
        <fullName evidence="11">ABC transporter ATP-binding protein</fullName>
    </submittedName>
</protein>
<keyword evidence="4" id="KW-0547">Nucleotide-binding</keyword>
<evidence type="ECO:0000256" key="3">
    <source>
        <dbReference type="ARBA" id="ARBA00022692"/>
    </source>
</evidence>
<evidence type="ECO:0000256" key="4">
    <source>
        <dbReference type="ARBA" id="ARBA00022741"/>
    </source>
</evidence>
<dbReference type="InterPro" id="IPR003593">
    <property type="entry name" value="AAA+_ATPase"/>
</dbReference>
<gene>
    <name evidence="11" type="ORF">AACH00_01560</name>
</gene>
<evidence type="ECO:0000256" key="8">
    <source>
        <dbReference type="SAM" id="Phobius"/>
    </source>
</evidence>
<dbReference type="InterPro" id="IPR039421">
    <property type="entry name" value="Type_1_exporter"/>
</dbReference>
<keyword evidence="7 8" id="KW-0472">Membrane</keyword>
<feature type="domain" description="ABC transmembrane type-1" evidence="10">
    <location>
        <begin position="29"/>
        <end position="323"/>
    </location>
</feature>
<accession>A0ABU9BZL3</accession>
<dbReference type="EMBL" id="JBBUTI010000001">
    <property type="protein sequence ID" value="MEK8045028.1"/>
    <property type="molecule type" value="Genomic_DNA"/>
</dbReference>
<dbReference type="PROSITE" id="PS00211">
    <property type="entry name" value="ABC_TRANSPORTER_1"/>
    <property type="match status" value="1"/>
</dbReference>
<dbReference type="InterPro" id="IPR011527">
    <property type="entry name" value="ABC1_TM_dom"/>
</dbReference>
<dbReference type="InterPro" id="IPR017871">
    <property type="entry name" value="ABC_transporter-like_CS"/>
</dbReference>
<feature type="transmembrane region" description="Helical" evidence="8">
    <location>
        <begin position="266"/>
        <end position="288"/>
    </location>
</feature>
<dbReference type="Pfam" id="PF00005">
    <property type="entry name" value="ABC_tran"/>
    <property type="match status" value="1"/>
</dbReference>
<dbReference type="SUPFAM" id="SSF52540">
    <property type="entry name" value="P-loop containing nucleoside triphosphate hydrolases"/>
    <property type="match status" value="1"/>
</dbReference>
<dbReference type="SUPFAM" id="SSF90123">
    <property type="entry name" value="ABC transporter transmembrane region"/>
    <property type="match status" value="1"/>
</dbReference>
<comment type="caution">
    <text evidence="11">The sequence shown here is derived from an EMBL/GenBank/DDBJ whole genome shotgun (WGS) entry which is preliminary data.</text>
</comment>
<reference evidence="11 12" key="1">
    <citation type="submission" date="2024-04" db="EMBL/GenBank/DDBJ databases">
        <title>Novel species of the genus Ideonella isolated from streams.</title>
        <authorList>
            <person name="Lu H."/>
        </authorList>
    </citation>
    <scope>NUCLEOTIDE SEQUENCE [LARGE SCALE GENOMIC DNA]</scope>
    <source>
        <strain evidence="11 12">LYT19W</strain>
    </source>
</reference>
<dbReference type="Pfam" id="PF00664">
    <property type="entry name" value="ABC_membrane"/>
    <property type="match status" value="1"/>
</dbReference>
<evidence type="ECO:0000259" key="9">
    <source>
        <dbReference type="PROSITE" id="PS50893"/>
    </source>
</evidence>
<dbReference type="Gene3D" id="1.20.1560.10">
    <property type="entry name" value="ABC transporter type 1, transmembrane domain"/>
    <property type="match status" value="1"/>
</dbReference>
<evidence type="ECO:0000256" key="6">
    <source>
        <dbReference type="ARBA" id="ARBA00022989"/>
    </source>
</evidence>
<feature type="domain" description="ABC transporter" evidence="9">
    <location>
        <begin position="360"/>
        <end position="580"/>
    </location>
</feature>
<dbReference type="RefSeq" id="WP_341397179.1">
    <property type="nucleotide sequence ID" value="NZ_JBBUTI010000001.1"/>
</dbReference>
<organism evidence="11 12">
    <name type="scientific">Ideonella margarita</name>
    <dbReference type="NCBI Taxonomy" id="2984191"/>
    <lineage>
        <taxon>Bacteria</taxon>
        <taxon>Pseudomonadati</taxon>
        <taxon>Pseudomonadota</taxon>
        <taxon>Betaproteobacteria</taxon>
        <taxon>Burkholderiales</taxon>
        <taxon>Sphaerotilaceae</taxon>
        <taxon>Ideonella</taxon>
    </lineage>
</organism>
<feature type="transmembrane region" description="Helical" evidence="8">
    <location>
        <begin position="29"/>
        <end position="51"/>
    </location>
</feature>
<evidence type="ECO:0000313" key="11">
    <source>
        <dbReference type="EMBL" id="MEK8045028.1"/>
    </source>
</evidence>
<dbReference type="Gene3D" id="3.40.50.300">
    <property type="entry name" value="P-loop containing nucleotide triphosphate hydrolases"/>
    <property type="match status" value="1"/>
</dbReference>
<sequence>MSAPGKTSGGQAVLLFMAHVLRRFPLARWAVLLTFVLLVLEYVGISLMIPLASANNPDAHPSKVAELWNEVVRAVGLPPTIMTWVWLFLLLLTLRSAAGYLHVLLTTFVAKQVHRQLSEDVFRRVLIDEPMASVYKRSIGHYVSLAGDDTFRAGSLIHSGLLMLAGACSAGAGLVLLYLFSPLMFWATMGFLGVSAVLVGLCLKQMLRLNRRSVDLSREAGTGFLEALNSLRSIRSMDCEPFVHATYRDQMRRYTRLLFEIDAFKAGIRAVPGLVALLTGVIGLAPWWAGQVPLASETVFAGTTIIIRVFVSLGALMTAGGTFLVDARAAKDLRELIEGPGQTPRASGPGAPLAAPFDELALVGLRYGYLADMPVLRDLSFDFRRGCTHAIIGPSGSGKSTLADVLLGMVEPDEGRILLDKRAVAAADLRQRVVLVEQQPRIFSASVRDNLCLGLTLDDHALNEALQTVDMLEVVQGLPAGLDTPLDYQGSNLSGGQRQRLSIARALLRQPQILILDEATSALDPTTRDTVVARIKQRLHDGVLVFITHDETIAALADTVLALSPSGAETPAAKSTAEAAHD</sequence>
<evidence type="ECO:0000256" key="2">
    <source>
        <dbReference type="ARBA" id="ARBA00022475"/>
    </source>
</evidence>
<proteinExistence type="predicted"/>
<keyword evidence="2" id="KW-1003">Cell membrane</keyword>